<dbReference type="GO" id="GO:0004525">
    <property type="term" value="F:ribonuclease III activity"/>
    <property type="evidence" value="ECO:0007669"/>
    <property type="project" value="UniProtKB-UniRule"/>
</dbReference>
<keyword evidence="11 15" id="KW-0255">Endonuclease</keyword>
<dbReference type="GO" id="GO:0010468">
    <property type="term" value="P:regulation of gene expression"/>
    <property type="evidence" value="ECO:0007669"/>
    <property type="project" value="TreeGrafter"/>
</dbReference>
<feature type="active site" evidence="15">
    <location>
        <position position="48"/>
    </location>
</feature>
<comment type="function">
    <text evidence="15">Digests double-stranded RNA. Involved in the processing of primary rRNA transcript to yield the immediate precursors to the large and small rRNAs (23S and 16S). Processes some mRNAs, and tRNAs when they are encoded in the rRNA operon. Processes pre-crRNA and tracrRNA of type II CRISPR loci if present in the organism.</text>
</comment>
<evidence type="ECO:0000256" key="15">
    <source>
        <dbReference type="HAMAP-Rule" id="MF_00104"/>
    </source>
</evidence>
<dbReference type="PANTHER" id="PTHR11207">
    <property type="entry name" value="RIBONUCLEASE III"/>
    <property type="match status" value="1"/>
</dbReference>
<evidence type="ECO:0000256" key="6">
    <source>
        <dbReference type="ARBA" id="ARBA00022552"/>
    </source>
</evidence>
<dbReference type="RefSeq" id="WP_075870076.1">
    <property type="nucleotide sequence ID" value="NZ_CALYQA010000001.1"/>
</dbReference>
<keyword evidence="6 15" id="KW-0698">rRNA processing</keyword>
<dbReference type="GO" id="GO:0019843">
    <property type="term" value="F:rRNA binding"/>
    <property type="evidence" value="ECO:0007669"/>
    <property type="project" value="UniProtKB-KW"/>
</dbReference>
<feature type="domain" description="DRBM" evidence="16">
    <location>
        <begin position="156"/>
        <end position="220"/>
    </location>
</feature>
<keyword evidence="5 15" id="KW-0963">Cytoplasm</keyword>
<keyword evidence="8 15" id="KW-0819">tRNA processing</keyword>
<gene>
    <name evidence="15" type="primary">rnc</name>
    <name evidence="18" type="ORF">PEB0149_005860</name>
</gene>
<dbReference type="EC" id="3.1.26.3" evidence="15"/>
<evidence type="ECO:0000256" key="12">
    <source>
        <dbReference type="ARBA" id="ARBA00022801"/>
    </source>
</evidence>
<evidence type="ECO:0000313" key="18">
    <source>
        <dbReference type="EMBL" id="OLY43164.1"/>
    </source>
</evidence>
<comment type="catalytic activity">
    <reaction evidence="1 15">
        <text>Endonucleolytic cleavage to 5'-phosphomonoester.</text>
        <dbReference type="EC" id="3.1.26.3"/>
    </reaction>
</comment>
<dbReference type="Pfam" id="PF14622">
    <property type="entry name" value="Ribonucleas_3_3"/>
    <property type="match status" value="1"/>
</dbReference>
<keyword evidence="13 15" id="KW-0460">Magnesium</keyword>
<feature type="binding site" evidence="15">
    <location>
        <position position="44"/>
    </location>
    <ligand>
        <name>Mg(2+)</name>
        <dbReference type="ChEBI" id="CHEBI:18420"/>
    </ligand>
</feature>
<evidence type="ECO:0000256" key="5">
    <source>
        <dbReference type="ARBA" id="ARBA00022490"/>
    </source>
</evidence>
<keyword evidence="9 15" id="KW-0540">Nuclease</keyword>
<dbReference type="GO" id="GO:0003725">
    <property type="term" value="F:double-stranded RNA binding"/>
    <property type="evidence" value="ECO:0007669"/>
    <property type="project" value="TreeGrafter"/>
</dbReference>
<dbReference type="SUPFAM" id="SSF69065">
    <property type="entry name" value="RNase III domain-like"/>
    <property type="match status" value="1"/>
</dbReference>
<comment type="subcellular location">
    <subcellularLocation>
        <location evidence="2 15">Cytoplasm</location>
    </subcellularLocation>
</comment>
<dbReference type="GeneID" id="92991592"/>
<keyword evidence="7 15" id="KW-0507">mRNA processing</keyword>
<dbReference type="GO" id="GO:0008033">
    <property type="term" value="P:tRNA processing"/>
    <property type="evidence" value="ECO:0007669"/>
    <property type="project" value="UniProtKB-KW"/>
</dbReference>
<evidence type="ECO:0000256" key="1">
    <source>
        <dbReference type="ARBA" id="ARBA00000109"/>
    </source>
</evidence>
<keyword evidence="15" id="KW-0699">rRNA-binding</keyword>
<dbReference type="FunFam" id="3.30.160.20:FF:000003">
    <property type="entry name" value="Ribonuclease 3"/>
    <property type="match status" value="1"/>
</dbReference>
<dbReference type="GO" id="GO:0006364">
    <property type="term" value="P:rRNA processing"/>
    <property type="evidence" value="ECO:0007669"/>
    <property type="project" value="UniProtKB-UniRule"/>
</dbReference>
<dbReference type="SUPFAM" id="SSF54768">
    <property type="entry name" value="dsRNA-binding domain-like"/>
    <property type="match status" value="1"/>
</dbReference>
<feature type="binding site" evidence="15">
    <location>
        <position position="117"/>
    </location>
    <ligand>
        <name>Mg(2+)</name>
        <dbReference type="ChEBI" id="CHEBI:18420"/>
    </ligand>
</feature>
<keyword evidence="14 15" id="KW-0694">RNA-binding</keyword>
<dbReference type="CDD" id="cd00593">
    <property type="entry name" value="RIBOc"/>
    <property type="match status" value="1"/>
</dbReference>
<dbReference type="PROSITE" id="PS00517">
    <property type="entry name" value="RNASE_3_1"/>
    <property type="match status" value="1"/>
</dbReference>
<dbReference type="GO" id="GO:0006397">
    <property type="term" value="P:mRNA processing"/>
    <property type="evidence" value="ECO:0007669"/>
    <property type="project" value="UniProtKB-UniRule"/>
</dbReference>
<evidence type="ECO:0000256" key="9">
    <source>
        <dbReference type="ARBA" id="ARBA00022722"/>
    </source>
</evidence>
<name>A0A1R0F862_9HYPH</name>
<proteinExistence type="inferred from homology"/>
<dbReference type="Proteomes" id="UP000187344">
    <property type="component" value="Unassembled WGS sequence"/>
</dbReference>
<evidence type="ECO:0000259" key="16">
    <source>
        <dbReference type="PROSITE" id="PS50137"/>
    </source>
</evidence>
<dbReference type="HAMAP" id="MF_00104">
    <property type="entry name" value="RNase_III"/>
    <property type="match status" value="1"/>
</dbReference>
<dbReference type="AlphaFoldDB" id="A0A1R0F862"/>
<evidence type="ECO:0000256" key="4">
    <source>
        <dbReference type="ARBA" id="ARBA00011738"/>
    </source>
</evidence>
<keyword evidence="19" id="KW-1185">Reference proteome</keyword>
<feature type="active site" evidence="15">
    <location>
        <position position="120"/>
    </location>
</feature>
<comment type="cofactor">
    <cofactor evidence="15">
        <name>Mg(2+)</name>
        <dbReference type="ChEBI" id="CHEBI:18420"/>
    </cofactor>
</comment>
<dbReference type="GO" id="GO:0042802">
    <property type="term" value="F:identical protein binding"/>
    <property type="evidence" value="ECO:0007669"/>
    <property type="project" value="UniProtKB-ARBA"/>
</dbReference>
<dbReference type="GO" id="GO:0005737">
    <property type="term" value="C:cytoplasm"/>
    <property type="evidence" value="ECO:0007669"/>
    <property type="project" value="UniProtKB-SubCell"/>
</dbReference>
<evidence type="ECO:0000256" key="10">
    <source>
        <dbReference type="ARBA" id="ARBA00022723"/>
    </source>
</evidence>
<dbReference type="NCBIfam" id="TIGR02191">
    <property type="entry name" value="RNaseIII"/>
    <property type="match status" value="1"/>
</dbReference>
<evidence type="ECO:0000256" key="2">
    <source>
        <dbReference type="ARBA" id="ARBA00004496"/>
    </source>
</evidence>
<dbReference type="CDD" id="cd10845">
    <property type="entry name" value="DSRM_RNAse_III_family"/>
    <property type="match status" value="1"/>
</dbReference>
<dbReference type="PROSITE" id="PS50137">
    <property type="entry name" value="DS_RBD"/>
    <property type="match status" value="1"/>
</dbReference>
<organism evidence="18 19">
    <name type="scientific">Bartonella apis</name>
    <dbReference type="NCBI Taxonomy" id="1686310"/>
    <lineage>
        <taxon>Bacteria</taxon>
        <taxon>Pseudomonadati</taxon>
        <taxon>Pseudomonadota</taxon>
        <taxon>Alphaproteobacteria</taxon>
        <taxon>Hyphomicrobiales</taxon>
        <taxon>Bartonellaceae</taxon>
        <taxon>Bartonella</taxon>
    </lineage>
</organism>
<dbReference type="InterPro" id="IPR014720">
    <property type="entry name" value="dsRBD_dom"/>
</dbReference>
<protein>
    <recommendedName>
        <fullName evidence="15">Ribonuclease 3</fullName>
        <ecNumber evidence="15">3.1.26.3</ecNumber>
    </recommendedName>
    <alternativeName>
        <fullName evidence="15">Ribonuclease III</fullName>
        <shortName evidence="15">RNase III</shortName>
    </alternativeName>
</protein>
<dbReference type="OrthoDB" id="9805026at2"/>
<dbReference type="EMBL" id="LXYT01000002">
    <property type="protein sequence ID" value="OLY43164.1"/>
    <property type="molecule type" value="Genomic_DNA"/>
</dbReference>
<dbReference type="GO" id="GO:0046872">
    <property type="term" value="F:metal ion binding"/>
    <property type="evidence" value="ECO:0007669"/>
    <property type="project" value="UniProtKB-KW"/>
</dbReference>
<feature type="binding site" evidence="15">
    <location>
        <position position="120"/>
    </location>
    <ligand>
        <name>Mg(2+)</name>
        <dbReference type="ChEBI" id="CHEBI:18420"/>
    </ligand>
</feature>
<evidence type="ECO:0000256" key="14">
    <source>
        <dbReference type="ARBA" id="ARBA00022884"/>
    </source>
</evidence>
<dbReference type="PROSITE" id="PS50142">
    <property type="entry name" value="RNASE_3_2"/>
    <property type="match status" value="1"/>
</dbReference>
<dbReference type="InterPro" id="IPR036389">
    <property type="entry name" value="RNase_III_sf"/>
</dbReference>
<evidence type="ECO:0000256" key="3">
    <source>
        <dbReference type="ARBA" id="ARBA00010183"/>
    </source>
</evidence>
<reference evidence="18 19" key="1">
    <citation type="submission" date="2016-12" db="EMBL/GenBank/DDBJ databases">
        <title>Comparative genomics of Bartonella apis.</title>
        <authorList>
            <person name="Engel P."/>
        </authorList>
    </citation>
    <scope>NUCLEOTIDE SEQUENCE [LARGE SCALE GENOMIC DNA]</scope>
    <source>
        <strain evidence="18 19">PEB0149</strain>
    </source>
</reference>
<evidence type="ECO:0000313" key="19">
    <source>
        <dbReference type="Proteomes" id="UP000187344"/>
    </source>
</evidence>
<evidence type="ECO:0000256" key="8">
    <source>
        <dbReference type="ARBA" id="ARBA00022694"/>
    </source>
</evidence>
<dbReference type="PANTHER" id="PTHR11207:SF0">
    <property type="entry name" value="RIBONUCLEASE 3"/>
    <property type="match status" value="1"/>
</dbReference>
<feature type="domain" description="RNase III" evidence="17">
    <location>
        <begin position="6"/>
        <end position="131"/>
    </location>
</feature>
<evidence type="ECO:0000256" key="7">
    <source>
        <dbReference type="ARBA" id="ARBA00022664"/>
    </source>
</evidence>
<dbReference type="SMART" id="SM00535">
    <property type="entry name" value="RIBOc"/>
    <property type="match status" value="1"/>
</dbReference>
<keyword evidence="10 15" id="KW-0479">Metal-binding</keyword>
<accession>A0A1R0F862</accession>
<dbReference type="Gene3D" id="1.10.1520.10">
    <property type="entry name" value="Ribonuclease III domain"/>
    <property type="match status" value="1"/>
</dbReference>
<dbReference type="FunFam" id="1.10.1520.10:FF:000001">
    <property type="entry name" value="Ribonuclease 3"/>
    <property type="match status" value="1"/>
</dbReference>
<dbReference type="InterPro" id="IPR011907">
    <property type="entry name" value="RNase_III"/>
</dbReference>
<evidence type="ECO:0000256" key="11">
    <source>
        <dbReference type="ARBA" id="ARBA00022759"/>
    </source>
</evidence>
<comment type="caution">
    <text evidence="18">The sequence shown here is derived from an EMBL/GenBank/DDBJ whole genome shotgun (WGS) entry which is preliminary data.</text>
</comment>
<comment type="similarity">
    <text evidence="3">Belongs to the ribonuclease III family.</text>
</comment>
<evidence type="ECO:0000259" key="17">
    <source>
        <dbReference type="PROSITE" id="PS50142"/>
    </source>
</evidence>
<dbReference type="Gene3D" id="3.30.160.20">
    <property type="match status" value="1"/>
</dbReference>
<keyword evidence="12 15" id="KW-0378">Hydrolase</keyword>
<evidence type="ECO:0000256" key="13">
    <source>
        <dbReference type="ARBA" id="ARBA00022842"/>
    </source>
</evidence>
<dbReference type="Pfam" id="PF00035">
    <property type="entry name" value="dsrm"/>
    <property type="match status" value="1"/>
</dbReference>
<comment type="subunit">
    <text evidence="4 15">Homodimer.</text>
</comment>
<dbReference type="SMART" id="SM00358">
    <property type="entry name" value="DSRM"/>
    <property type="match status" value="1"/>
</dbReference>
<dbReference type="InterPro" id="IPR000999">
    <property type="entry name" value="RNase_III_dom"/>
</dbReference>
<sequence>MNQQKVEKLEKSTGHKFLNEERLRRALTHSSVQDQTHGNYERLEFLGDRVLGLLVSEMLFGFYPRASEGELSVRLNGLVNAATCAEIAQEIGLPDIVYVGAEMKNLDERRLANMHADVVEALIAAMYLDGGLDAVRPFIRRYWEERARQSGAARRDAKTELQEWAHTQNGAQPQYRVVKRHGPDHDPIFDIEVRVSGFAPETGRGRSKREAERHAAEKLLVREGVWKDTESQNNE</sequence>